<protein>
    <submittedName>
        <fullName evidence="1">Uncharacterized protein</fullName>
    </submittedName>
</protein>
<organism evidence="1 2">
    <name type="scientific">Neophaeococcomyces mojaviensis</name>
    <dbReference type="NCBI Taxonomy" id="3383035"/>
    <lineage>
        <taxon>Eukaryota</taxon>
        <taxon>Fungi</taxon>
        <taxon>Dikarya</taxon>
        <taxon>Ascomycota</taxon>
        <taxon>Pezizomycotina</taxon>
        <taxon>Eurotiomycetes</taxon>
        <taxon>Chaetothyriomycetidae</taxon>
        <taxon>Chaetothyriales</taxon>
        <taxon>Chaetothyriales incertae sedis</taxon>
        <taxon>Neophaeococcomyces</taxon>
    </lineage>
</organism>
<evidence type="ECO:0000313" key="2">
    <source>
        <dbReference type="Proteomes" id="UP001172386"/>
    </source>
</evidence>
<keyword evidence="2" id="KW-1185">Reference proteome</keyword>
<evidence type="ECO:0000313" key="1">
    <source>
        <dbReference type="EMBL" id="KAJ9660203.1"/>
    </source>
</evidence>
<dbReference type="Proteomes" id="UP001172386">
    <property type="component" value="Unassembled WGS sequence"/>
</dbReference>
<proteinExistence type="predicted"/>
<name>A0ACC3ADF5_9EURO</name>
<sequence>MQPPALLTVPPEIRLQIYHHLFQGATVRANAFHYPQEDGSLGHISLQPASPLLNILLSCRTIHNDATTSFYNLTRFKFERHSIDEINWSPHEISSCFPDYRPLTGPQKLFSTRNLVRHIHYAGNDASFIRTVADIFPNLELLEFDLNWDHLGNDQTNFDRAMKHAMRNREWRHAIKDALEQRFPDGMTRSVWDLQKMVRRSEAGSDEAEGRRNGERRFRVVLLWKLAYRFVEFEGECDFDEWVLRVRDPEGTSKNVYEIRQDPLFFEME</sequence>
<comment type="caution">
    <text evidence="1">The sequence shown here is derived from an EMBL/GenBank/DDBJ whole genome shotgun (WGS) entry which is preliminary data.</text>
</comment>
<accession>A0ACC3ADF5</accession>
<dbReference type="EMBL" id="JAPDRQ010000033">
    <property type="protein sequence ID" value="KAJ9660203.1"/>
    <property type="molecule type" value="Genomic_DNA"/>
</dbReference>
<reference evidence="1" key="1">
    <citation type="submission" date="2022-10" db="EMBL/GenBank/DDBJ databases">
        <title>Culturing micro-colonial fungi from biological soil crusts in the Mojave desert and describing Neophaeococcomyces mojavensis, and introducing the new genera and species Taxawa tesnikishii.</title>
        <authorList>
            <person name="Kurbessoian T."/>
            <person name="Stajich J.E."/>
        </authorList>
    </citation>
    <scope>NUCLEOTIDE SEQUENCE</scope>
    <source>
        <strain evidence="1">JES_112</strain>
    </source>
</reference>
<gene>
    <name evidence="1" type="ORF">H2198_002709</name>
</gene>